<keyword evidence="2" id="KW-1185">Reference proteome</keyword>
<gene>
    <name evidence="1" type="ORF">GCM10014715_83000</name>
</gene>
<evidence type="ECO:0000313" key="2">
    <source>
        <dbReference type="Proteomes" id="UP000641386"/>
    </source>
</evidence>
<organism evidence="1 2">
    <name type="scientific">Streptomyces spiralis</name>
    <dbReference type="NCBI Taxonomy" id="66376"/>
    <lineage>
        <taxon>Bacteria</taxon>
        <taxon>Bacillati</taxon>
        <taxon>Actinomycetota</taxon>
        <taxon>Actinomycetes</taxon>
        <taxon>Kitasatosporales</taxon>
        <taxon>Streptomycetaceae</taxon>
        <taxon>Streptomyces</taxon>
    </lineage>
</organism>
<dbReference type="AlphaFoldDB" id="A0A919E582"/>
<comment type="caution">
    <text evidence="1">The sequence shown here is derived from an EMBL/GenBank/DDBJ whole genome shotgun (WGS) entry which is preliminary data.</text>
</comment>
<reference evidence="1" key="1">
    <citation type="journal article" date="2014" name="Int. J. Syst. Evol. Microbiol.">
        <title>Complete genome sequence of Corynebacterium casei LMG S-19264T (=DSM 44701T), isolated from a smear-ripened cheese.</title>
        <authorList>
            <consortium name="US DOE Joint Genome Institute (JGI-PGF)"/>
            <person name="Walter F."/>
            <person name="Albersmeier A."/>
            <person name="Kalinowski J."/>
            <person name="Ruckert C."/>
        </authorList>
    </citation>
    <scope>NUCLEOTIDE SEQUENCE</scope>
    <source>
        <strain evidence="1">JCM 3302</strain>
    </source>
</reference>
<protein>
    <submittedName>
        <fullName evidence="1">Uncharacterized protein</fullName>
    </submittedName>
</protein>
<dbReference type="Proteomes" id="UP000641386">
    <property type="component" value="Unassembled WGS sequence"/>
</dbReference>
<dbReference type="EMBL" id="BNBC01000070">
    <property type="protein sequence ID" value="GHF15085.1"/>
    <property type="molecule type" value="Genomic_DNA"/>
</dbReference>
<evidence type="ECO:0000313" key="1">
    <source>
        <dbReference type="EMBL" id="GHF15085.1"/>
    </source>
</evidence>
<reference evidence="1" key="2">
    <citation type="submission" date="2020-09" db="EMBL/GenBank/DDBJ databases">
        <authorList>
            <person name="Sun Q."/>
            <person name="Ohkuma M."/>
        </authorList>
    </citation>
    <scope>NUCLEOTIDE SEQUENCE</scope>
    <source>
        <strain evidence="1">JCM 3302</strain>
    </source>
</reference>
<sequence>MDTNHTALLLDLAARSQHLSNREALQGLLATGHRAWCKGFADVQAGVDREAMSLSDAELAERCAAACVPWEQGMTRSEAVSALAFMTWDAAPAAMAYTELEERAAHFGVCLLGEEVM</sequence>
<name>A0A919E582_9ACTN</name>
<proteinExistence type="predicted"/>
<accession>A0A919E582</accession>